<comment type="caution">
    <text evidence="2">The sequence shown here is derived from an EMBL/GenBank/DDBJ whole genome shotgun (WGS) entry which is preliminary data.</text>
</comment>
<dbReference type="STRING" id="1093900.A0A507BFT5"/>
<dbReference type="OrthoDB" id="1911848at2759"/>
<dbReference type="InterPro" id="IPR011009">
    <property type="entry name" value="Kinase-like_dom_sf"/>
</dbReference>
<dbReference type="SUPFAM" id="SSF56112">
    <property type="entry name" value="Protein kinase-like (PK-like)"/>
    <property type="match status" value="1"/>
</dbReference>
<dbReference type="PANTHER" id="PTHR37542">
    <property type="entry name" value="HELO DOMAIN-CONTAINING PROTEIN-RELATED"/>
    <property type="match status" value="1"/>
</dbReference>
<dbReference type="PROSITE" id="PS50011">
    <property type="entry name" value="PROTEIN_KINASE_DOM"/>
    <property type="match status" value="1"/>
</dbReference>
<organism evidence="2 3">
    <name type="scientific">Thyridium curvatum</name>
    <dbReference type="NCBI Taxonomy" id="1093900"/>
    <lineage>
        <taxon>Eukaryota</taxon>
        <taxon>Fungi</taxon>
        <taxon>Dikarya</taxon>
        <taxon>Ascomycota</taxon>
        <taxon>Pezizomycotina</taxon>
        <taxon>Sordariomycetes</taxon>
        <taxon>Sordariomycetidae</taxon>
        <taxon>Thyridiales</taxon>
        <taxon>Thyridiaceae</taxon>
        <taxon>Thyridium</taxon>
    </lineage>
</organism>
<dbReference type="AlphaFoldDB" id="A0A507BFT5"/>
<dbReference type="EMBL" id="SKBQ01000019">
    <property type="protein sequence ID" value="TPX16159.1"/>
    <property type="molecule type" value="Genomic_DNA"/>
</dbReference>
<name>A0A507BFT5_9PEZI</name>
<evidence type="ECO:0000259" key="1">
    <source>
        <dbReference type="PROSITE" id="PS50011"/>
    </source>
</evidence>
<dbReference type="GO" id="GO:0004672">
    <property type="term" value="F:protein kinase activity"/>
    <property type="evidence" value="ECO:0007669"/>
    <property type="project" value="InterPro"/>
</dbReference>
<dbReference type="PANTHER" id="PTHR37542:SF3">
    <property type="entry name" value="PRION-INHIBITION AND PROPAGATION HELO DOMAIN-CONTAINING PROTEIN"/>
    <property type="match status" value="1"/>
</dbReference>
<accession>A0A507BFT5</accession>
<dbReference type="Proteomes" id="UP000319257">
    <property type="component" value="Unassembled WGS sequence"/>
</dbReference>
<keyword evidence="3" id="KW-1185">Reference proteome</keyword>
<sequence length="523" mass="58551">MDAAGLAFAAYKDVYFLAKGIYRLGMSAQHYKEENHQLLVKFRTQCLYLRMFKHFFISVIGSGSTQEPAEIAILINQVDGVINCLGQALARYRDLVHAEDEEYRKQSESLTRDNASSEGLLAITLGDILPPPPLLQPNASTISFKDQPIFSVSALKWALFDRSTLKKAVDSFREWNAELKVFEPLIVATLFVTYDARQTLEATIKNLAVGGEFRIAWVPAVGPDTSQAGTASTEVPPETRLEKKTYPPYGEESAKVKEALSQLAALLGAASAHDFHTLPLKSCVDNSVEHQFFFSFGYPEGASDRAPVSLQAILSKKPGALSLPLRFHIALTISRAIAAFHADGWLHKEISSSSILFFFDEGGRCMYLQPYLVNFEYSRPDTAETNMTADDDLARNVYRHPDRQGSRPNVRFDKTHDLYSLGVVLLEIGVWQTALSMRNDRLKQEGIFSSRNVGPTQEIFETKTKEWLGHTMGPAYQKAVEACLNGTFEAFLRRDSIFALQFQSKVVKRVDPDRVRQVEEEAD</sequence>
<evidence type="ECO:0000313" key="3">
    <source>
        <dbReference type="Proteomes" id="UP000319257"/>
    </source>
</evidence>
<reference evidence="2 3" key="1">
    <citation type="submission" date="2019-06" db="EMBL/GenBank/DDBJ databases">
        <title>Draft genome sequence of the filamentous fungus Phialemoniopsis curvata isolated from diesel fuel.</title>
        <authorList>
            <person name="Varaljay V.A."/>
            <person name="Lyon W.J."/>
            <person name="Crouch A.L."/>
            <person name="Drake C.E."/>
            <person name="Hollomon J.M."/>
            <person name="Nadeau L.J."/>
            <person name="Nunn H.S."/>
            <person name="Stevenson B.S."/>
            <person name="Bojanowski C.L."/>
            <person name="Crookes-Goodson W.J."/>
        </authorList>
    </citation>
    <scope>NUCLEOTIDE SEQUENCE [LARGE SCALE GENOMIC DNA]</scope>
    <source>
        <strain evidence="2 3">D216</strain>
    </source>
</reference>
<dbReference type="GO" id="GO:0005524">
    <property type="term" value="F:ATP binding"/>
    <property type="evidence" value="ECO:0007669"/>
    <property type="project" value="InterPro"/>
</dbReference>
<feature type="domain" description="Protein kinase" evidence="1">
    <location>
        <begin position="201"/>
        <end position="523"/>
    </location>
</feature>
<dbReference type="RefSeq" id="XP_030997870.1">
    <property type="nucleotide sequence ID" value="XM_031138533.1"/>
</dbReference>
<dbReference type="InParanoid" id="A0A507BFT5"/>
<evidence type="ECO:0000313" key="2">
    <source>
        <dbReference type="EMBL" id="TPX16159.1"/>
    </source>
</evidence>
<protein>
    <recommendedName>
        <fullName evidence="1">Protein kinase domain-containing protein</fullName>
    </recommendedName>
</protein>
<dbReference type="Gene3D" id="1.10.510.10">
    <property type="entry name" value="Transferase(Phosphotransferase) domain 1"/>
    <property type="match status" value="1"/>
</dbReference>
<gene>
    <name evidence="2" type="ORF">E0L32_004154</name>
</gene>
<dbReference type="GeneID" id="41971601"/>
<dbReference type="InterPro" id="IPR000719">
    <property type="entry name" value="Prot_kinase_dom"/>
</dbReference>
<proteinExistence type="predicted"/>